<sequence length="70" mass="7308">MNASDLYSLLNDACQQLDDKGDHAIAAYVGLAMALVADKYDIDTDNDEEADGAHAAHLPKSGGRSGGSWA</sequence>
<evidence type="ECO:0000313" key="3">
    <source>
        <dbReference type="Proteomes" id="UP001404104"/>
    </source>
</evidence>
<dbReference type="EMBL" id="JBDIMF010000001">
    <property type="protein sequence ID" value="MEN2785535.1"/>
    <property type="molecule type" value="Genomic_DNA"/>
</dbReference>
<dbReference type="RefSeq" id="WP_345863057.1">
    <property type="nucleotide sequence ID" value="NZ_JBDIMF010000001.1"/>
</dbReference>
<feature type="region of interest" description="Disordered" evidence="1">
    <location>
        <begin position="46"/>
        <end position="70"/>
    </location>
</feature>
<name>A0ABU9XNX1_9SPHN</name>
<accession>A0ABU9XNX1</accession>
<dbReference type="Proteomes" id="UP001404104">
    <property type="component" value="Unassembled WGS sequence"/>
</dbReference>
<proteinExistence type="predicted"/>
<gene>
    <name evidence="2" type="ORF">ABC969_03760</name>
</gene>
<keyword evidence="3" id="KW-1185">Reference proteome</keyword>
<organism evidence="2 3">
    <name type="scientific">Sphingomonas qilianensis</name>
    <dbReference type="NCBI Taxonomy" id="1736690"/>
    <lineage>
        <taxon>Bacteria</taxon>
        <taxon>Pseudomonadati</taxon>
        <taxon>Pseudomonadota</taxon>
        <taxon>Alphaproteobacteria</taxon>
        <taxon>Sphingomonadales</taxon>
        <taxon>Sphingomonadaceae</taxon>
        <taxon>Sphingomonas</taxon>
    </lineage>
</organism>
<reference evidence="2 3" key="1">
    <citation type="submission" date="2024-05" db="EMBL/GenBank/DDBJ databases">
        <authorList>
            <person name="Liu Q."/>
            <person name="Xin Y.-H."/>
        </authorList>
    </citation>
    <scope>NUCLEOTIDE SEQUENCE [LARGE SCALE GENOMIC DNA]</scope>
    <source>
        <strain evidence="2 3">CGMCC 1.15349</strain>
    </source>
</reference>
<evidence type="ECO:0000313" key="2">
    <source>
        <dbReference type="EMBL" id="MEN2785535.1"/>
    </source>
</evidence>
<evidence type="ECO:0000256" key="1">
    <source>
        <dbReference type="SAM" id="MobiDB-lite"/>
    </source>
</evidence>
<protein>
    <submittedName>
        <fullName evidence="2">Uncharacterized protein</fullName>
    </submittedName>
</protein>
<comment type="caution">
    <text evidence="2">The sequence shown here is derived from an EMBL/GenBank/DDBJ whole genome shotgun (WGS) entry which is preliminary data.</text>
</comment>